<reference evidence="1 2" key="1">
    <citation type="journal article" date="2012" name="Genet. Mol. Biol.">
        <title>Analysis of 16S rRNA and mxaF genes revealing insights into Methylobacterium niche-specific plant association.</title>
        <authorList>
            <person name="Dourado M.N."/>
            <person name="Andreote F.D."/>
            <person name="Dini-Andreote F."/>
            <person name="Conti R."/>
            <person name="Araujo J.M."/>
            <person name="Araujo W.L."/>
        </authorList>
    </citation>
    <scope>NUCLEOTIDE SEQUENCE [LARGE SCALE GENOMIC DNA]</scope>
    <source>
        <strain evidence="1 2">TC3-10</strain>
    </source>
</reference>
<organism evidence="1 2">
    <name type="scientific">Methylobacterium oryzae</name>
    <dbReference type="NCBI Taxonomy" id="334852"/>
    <lineage>
        <taxon>Bacteria</taxon>
        <taxon>Pseudomonadati</taxon>
        <taxon>Pseudomonadota</taxon>
        <taxon>Alphaproteobacteria</taxon>
        <taxon>Hyphomicrobiales</taxon>
        <taxon>Methylobacteriaceae</taxon>
        <taxon>Methylobacterium</taxon>
    </lineage>
</organism>
<sequence>MTPTNALSLVRSLASDEATCEFYKPVLDELRRYGLDNHELLGIVCTELGETRCYDTKPTEKYHPTTVPDYWNARKAPPFKAGMDSAGGASRLAFVPALF</sequence>
<proteinExistence type="predicted"/>
<gene>
    <name evidence="1" type="ORF">MOTC310_07715</name>
</gene>
<keyword evidence="2" id="KW-1185">Reference proteome</keyword>
<comment type="caution">
    <text evidence="1">The sequence shown here is derived from an EMBL/GenBank/DDBJ whole genome shotgun (WGS) entry which is preliminary data.</text>
</comment>
<dbReference type="Proteomes" id="UP001355206">
    <property type="component" value="Unassembled WGS sequence"/>
</dbReference>
<dbReference type="RefSeq" id="WP_331301369.1">
    <property type="nucleotide sequence ID" value="NZ_MLCA01000001.1"/>
</dbReference>
<accession>A0ABU7TKL5</accession>
<name>A0ABU7TKL5_9HYPH</name>
<evidence type="ECO:0000313" key="1">
    <source>
        <dbReference type="EMBL" id="MEE7490375.1"/>
    </source>
</evidence>
<dbReference type="EMBL" id="MLCA01000001">
    <property type="protein sequence ID" value="MEE7490375.1"/>
    <property type="molecule type" value="Genomic_DNA"/>
</dbReference>
<evidence type="ECO:0000313" key="2">
    <source>
        <dbReference type="Proteomes" id="UP001355206"/>
    </source>
</evidence>
<protein>
    <submittedName>
        <fullName evidence="1">Uncharacterized protein</fullName>
    </submittedName>
</protein>